<proteinExistence type="predicted"/>
<accession>A0A3N4L318</accession>
<feature type="compositionally biased region" description="Basic and acidic residues" evidence="1">
    <location>
        <begin position="94"/>
        <end position="117"/>
    </location>
</feature>
<feature type="region of interest" description="Disordered" evidence="1">
    <location>
        <begin position="1"/>
        <end position="174"/>
    </location>
</feature>
<reference evidence="3 4" key="1">
    <citation type="journal article" date="2018" name="Nat. Ecol. Evol.">
        <title>Pezizomycetes genomes reveal the molecular basis of ectomycorrhizal truffle lifestyle.</title>
        <authorList>
            <person name="Murat C."/>
            <person name="Payen T."/>
            <person name="Noel B."/>
            <person name="Kuo A."/>
            <person name="Morin E."/>
            <person name="Chen J."/>
            <person name="Kohler A."/>
            <person name="Krizsan K."/>
            <person name="Balestrini R."/>
            <person name="Da Silva C."/>
            <person name="Montanini B."/>
            <person name="Hainaut M."/>
            <person name="Levati E."/>
            <person name="Barry K.W."/>
            <person name="Belfiori B."/>
            <person name="Cichocki N."/>
            <person name="Clum A."/>
            <person name="Dockter R.B."/>
            <person name="Fauchery L."/>
            <person name="Guy J."/>
            <person name="Iotti M."/>
            <person name="Le Tacon F."/>
            <person name="Lindquist E.A."/>
            <person name="Lipzen A."/>
            <person name="Malagnac F."/>
            <person name="Mello A."/>
            <person name="Molinier V."/>
            <person name="Miyauchi S."/>
            <person name="Poulain J."/>
            <person name="Riccioni C."/>
            <person name="Rubini A."/>
            <person name="Sitrit Y."/>
            <person name="Splivallo R."/>
            <person name="Traeger S."/>
            <person name="Wang M."/>
            <person name="Zifcakova L."/>
            <person name="Wipf D."/>
            <person name="Zambonelli A."/>
            <person name="Paolocci F."/>
            <person name="Nowrousian M."/>
            <person name="Ottonello S."/>
            <person name="Baldrian P."/>
            <person name="Spatafora J.W."/>
            <person name="Henrissat B."/>
            <person name="Nagy L.G."/>
            <person name="Aury J.M."/>
            <person name="Wincker P."/>
            <person name="Grigoriev I.V."/>
            <person name="Bonfante P."/>
            <person name="Martin F.M."/>
        </authorList>
    </citation>
    <scope>NUCLEOTIDE SEQUENCE [LARGE SCALE GENOMIC DNA]</scope>
    <source>
        <strain evidence="3 4">CCBAS932</strain>
    </source>
</reference>
<evidence type="ECO:0000313" key="4">
    <source>
        <dbReference type="Proteomes" id="UP000277580"/>
    </source>
</evidence>
<keyword evidence="4" id="KW-1185">Reference proteome</keyword>
<dbReference type="AlphaFoldDB" id="A0A3N4L318"/>
<dbReference type="InParanoid" id="A0A3N4L318"/>
<sequence length="174" mass="18999">MSHKSKNLQYEMEEPAFLRRLRQQHAGGGGPDRYIAPRNKKTAVDDEEDAPAYVMEGSEVSREEFDALTSRKGAQAEGEEGAAAGEESVVPVGEESKEVVGKVKGEEEAGRVLKENVTEIGVKGKKRKATKIGGDDDEPAEKEKKEEVKDKKGKATKAGSKPKKRAVKLSFDQE</sequence>
<gene>
    <name evidence="3" type="ORF">P167DRAFT_532807</name>
</gene>
<evidence type="ECO:0000256" key="1">
    <source>
        <dbReference type="SAM" id="MobiDB-lite"/>
    </source>
</evidence>
<name>A0A3N4L318_9PEZI</name>
<evidence type="ECO:0000259" key="2">
    <source>
        <dbReference type="Pfam" id="PF15377"/>
    </source>
</evidence>
<dbReference type="Proteomes" id="UP000277580">
    <property type="component" value="Unassembled WGS sequence"/>
</dbReference>
<organism evidence="3 4">
    <name type="scientific">Morchella conica CCBAS932</name>
    <dbReference type="NCBI Taxonomy" id="1392247"/>
    <lineage>
        <taxon>Eukaryota</taxon>
        <taxon>Fungi</taxon>
        <taxon>Dikarya</taxon>
        <taxon>Ascomycota</taxon>
        <taxon>Pezizomycotina</taxon>
        <taxon>Pezizomycetes</taxon>
        <taxon>Pezizales</taxon>
        <taxon>Morchellaceae</taxon>
        <taxon>Morchella</taxon>
    </lineage>
</organism>
<protein>
    <recommendedName>
        <fullName evidence="2">DUF4604 domain-containing protein</fullName>
    </recommendedName>
</protein>
<dbReference type="Pfam" id="PF15377">
    <property type="entry name" value="DUF4604"/>
    <property type="match status" value="1"/>
</dbReference>
<feature type="compositionally biased region" description="Low complexity" evidence="1">
    <location>
        <begin position="72"/>
        <end position="93"/>
    </location>
</feature>
<feature type="compositionally biased region" description="Basic residues" evidence="1">
    <location>
        <begin position="151"/>
        <end position="167"/>
    </location>
</feature>
<feature type="compositionally biased region" description="Basic and acidic residues" evidence="1">
    <location>
        <begin position="141"/>
        <end position="150"/>
    </location>
</feature>
<evidence type="ECO:0000313" key="3">
    <source>
        <dbReference type="EMBL" id="RPB15869.1"/>
    </source>
</evidence>
<dbReference type="OrthoDB" id="5388322at2759"/>
<feature type="domain" description="DUF4604" evidence="2">
    <location>
        <begin position="6"/>
        <end position="174"/>
    </location>
</feature>
<dbReference type="EMBL" id="ML119111">
    <property type="protein sequence ID" value="RPB15869.1"/>
    <property type="molecule type" value="Genomic_DNA"/>
</dbReference>
<dbReference type="InterPro" id="IPR027911">
    <property type="entry name" value="DUF4604"/>
</dbReference>